<feature type="transmembrane region" description="Helical" evidence="1">
    <location>
        <begin position="12"/>
        <end position="30"/>
    </location>
</feature>
<dbReference type="InterPro" id="IPR012902">
    <property type="entry name" value="N_methyl_site"/>
</dbReference>
<dbReference type="EMBL" id="AXUN02000233">
    <property type="protein sequence ID" value="ETA78998.1"/>
    <property type="molecule type" value="Genomic_DNA"/>
</dbReference>
<accession>V7HZE2</accession>
<keyword evidence="1" id="KW-0812">Transmembrane</keyword>
<dbReference type="NCBIfam" id="TIGR02532">
    <property type="entry name" value="IV_pilin_GFxxxE"/>
    <property type="match status" value="1"/>
</dbReference>
<dbReference type="RefSeq" id="WP_023386142.1">
    <property type="nucleotide sequence ID" value="NZ_AXUN02000233.1"/>
</dbReference>
<dbReference type="STRING" id="994573.T472_0219350"/>
<dbReference type="Gene3D" id="3.30.700.10">
    <property type="entry name" value="Glycoprotein, Type 4 Pilin"/>
    <property type="match status" value="1"/>
</dbReference>
<evidence type="ECO:0000256" key="1">
    <source>
        <dbReference type="SAM" id="Phobius"/>
    </source>
</evidence>
<reference evidence="2 3" key="1">
    <citation type="journal article" date="2014" name="Genome Announc.">
        <title>Genome Sequence of Youngiibacter fragilis, the Type Strain of the Genus Youngiibacter.</title>
        <authorList>
            <person name="Wawrik C.B."/>
            <person name="Callaghan A.V."/>
            <person name="Stamps B.W."/>
            <person name="Wawrik B."/>
        </authorList>
    </citation>
    <scope>NUCLEOTIDE SEQUENCE [LARGE SCALE GENOMIC DNA]</scope>
    <source>
        <strain evidence="2 3">232.1</strain>
    </source>
</reference>
<keyword evidence="3" id="KW-1185">Reference proteome</keyword>
<comment type="caution">
    <text evidence="2">The sequence shown here is derived from an EMBL/GenBank/DDBJ whole genome shotgun (WGS) entry which is preliminary data.</text>
</comment>
<keyword evidence="1" id="KW-0472">Membrane</keyword>
<protein>
    <submittedName>
        <fullName evidence="2">Uncharacterized protein</fullName>
    </submittedName>
</protein>
<name>V7HZE2_9CLOT</name>
<dbReference type="SUPFAM" id="SSF54523">
    <property type="entry name" value="Pili subunits"/>
    <property type="match status" value="1"/>
</dbReference>
<organism evidence="2 3">
    <name type="scientific">Youngiibacter fragilis 232.1</name>
    <dbReference type="NCBI Taxonomy" id="994573"/>
    <lineage>
        <taxon>Bacteria</taxon>
        <taxon>Bacillati</taxon>
        <taxon>Bacillota</taxon>
        <taxon>Clostridia</taxon>
        <taxon>Eubacteriales</taxon>
        <taxon>Clostridiaceae</taxon>
        <taxon>Youngiibacter</taxon>
    </lineage>
</organism>
<dbReference type="Proteomes" id="UP000017747">
    <property type="component" value="Unassembled WGS sequence"/>
</dbReference>
<evidence type="ECO:0000313" key="2">
    <source>
        <dbReference type="EMBL" id="ETA78998.1"/>
    </source>
</evidence>
<dbReference type="PROSITE" id="PS00409">
    <property type="entry name" value="PROKAR_NTER_METHYL"/>
    <property type="match status" value="1"/>
</dbReference>
<proteinExistence type="predicted"/>
<gene>
    <name evidence="2" type="ORF">T472_0219350</name>
</gene>
<dbReference type="Pfam" id="PF07963">
    <property type="entry name" value="N_methyl"/>
    <property type="match status" value="1"/>
</dbReference>
<evidence type="ECO:0000313" key="3">
    <source>
        <dbReference type="Proteomes" id="UP000017747"/>
    </source>
</evidence>
<keyword evidence="1" id="KW-1133">Transmembrane helix</keyword>
<dbReference type="InterPro" id="IPR045584">
    <property type="entry name" value="Pilin-like"/>
</dbReference>
<dbReference type="AlphaFoldDB" id="V7HZE2"/>
<dbReference type="OrthoDB" id="1819208at2"/>
<dbReference type="eggNOG" id="ENOG502ZHY9">
    <property type="taxonomic scope" value="Bacteria"/>
</dbReference>
<sequence length="114" mass="12359">MERRKRMKGFTLVEMLVVIAISGVILAISAPKYNGLVEKAESIQELSVKREVVMLVDTYNALNATDIAEDDTMTEIAALTGISTDLKDILTRENADTDFAALTVAGLRTALSTP</sequence>